<keyword evidence="2" id="KW-1185">Reference proteome</keyword>
<evidence type="ECO:0000313" key="1">
    <source>
        <dbReference type="EMBL" id="KAF7434760.1"/>
    </source>
</evidence>
<sequence length="144" mass="16421">MAPIHTASSFQLYEHPIRPGAICSVLNFTKNHSHRHVRPRFTKTAAITYWLFQNEGRLRSNIAKRLVEFGRGNSTLRPYHLCPHRLSGRDGTYTRQKIYGNLESTSGVFARLRKVRQAETSSAFRMAAWLTDCLVSSLSVWISG</sequence>
<organism evidence="1 2">
    <name type="scientific">Vespula pensylvanica</name>
    <name type="common">Western yellow jacket</name>
    <name type="synonym">Wasp</name>
    <dbReference type="NCBI Taxonomy" id="30213"/>
    <lineage>
        <taxon>Eukaryota</taxon>
        <taxon>Metazoa</taxon>
        <taxon>Ecdysozoa</taxon>
        <taxon>Arthropoda</taxon>
        <taxon>Hexapoda</taxon>
        <taxon>Insecta</taxon>
        <taxon>Pterygota</taxon>
        <taxon>Neoptera</taxon>
        <taxon>Endopterygota</taxon>
        <taxon>Hymenoptera</taxon>
        <taxon>Apocrita</taxon>
        <taxon>Aculeata</taxon>
        <taxon>Vespoidea</taxon>
        <taxon>Vespidae</taxon>
        <taxon>Vespinae</taxon>
        <taxon>Vespula</taxon>
    </lineage>
</organism>
<proteinExistence type="predicted"/>
<dbReference type="Proteomes" id="UP000600918">
    <property type="component" value="Unassembled WGS sequence"/>
</dbReference>
<protein>
    <submittedName>
        <fullName evidence="1">Uncharacterized protein</fullName>
    </submittedName>
</protein>
<dbReference type="AlphaFoldDB" id="A0A834PB27"/>
<dbReference type="EMBL" id="JACSDY010000002">
    <property type="protein sequence ID" value="KAF7434760.1"/>
    <property type="molecule type" value="Genomic_DNA"/>
</dbReference>
<accession>A0A834PB27</accession>
<reference evidence="1" key="1">
    <citation type="journal article" date="2020" name="G3 (Bethesda)">
        <title>High-Quality Assemblies for Three Invasive Social Wasps from the &lt;i&gt;Vespula&lt;/i&gt; Genus.</title>
        <authorList>
            <person name="Harrop T.W.R."/>
            <person name="Guhlin J."/>
            <person name="McLaughlin G.M."/>
            <person name="Permina E."/>
            <person name="Stockwell P."/>
            <person name="Gilligan J."/>
            <person name="Le Lec M.F."/>
            <person name="Gruber M.A.M."/>
            <person name="Quinn O."/>
            <person name="Lovegrove M."/>
            <person name="Duncan E.J."/>
            <person name="Remnant E.J."/>
            <person name="Van Eeckhoven J."/>
            <person name="Graham B."/>
            <person name="Knapp R.A."/>
            <person name="Langford K.W."/>
            <person name="Kronenberg Z."/>
            <person name="Press M.O."/>
            <person name="Eacker S.M."/>
            <person name="Wilson-Rankin E.E."/>
            <person name="Purcell J."/>
            <person name="Lester P.J."/>
            <person name="Dearden P.K."/>
        </authorList>
    </citation>
    <scope>NUCLEOTIDE SEQUENCE</scope>
    <source>
        <strain evidence="1">Volc-1</strain>
    </source>
</reference>
<evidence type="ECO:0000313" key="2">
    <source>
        <dbReference type="Proteomes" id="UP000600918"/>
    </source>
</evidence>
<gene>
    <name evidence="1" type="ORF">H0235_002951</name>
</gene>
<comment type="caution">
    <text evidence="1">The sequence shown here is derived from an EMBL/GenBank/DDBJ whole genome shotgun (WGS) entry which is preliminary data.</text>
</comment>
<name>A0A834PB27_VESPE</name>